<evidence type="ECO:0000256" key="5">
    <source>
        <dbReference type="ARBA" id="ARBA00023136"/>
    </source>
</evidence>
<feature type="domain" description="Major facilitator superfamily (MFS) profile" evidence="7">
    <location>
        <begin position="6"/>
        <end position="385"/>
    </location>
</feature>
<accession>A0ABX0NNQ0</accession>
<keyword evidence="4 6" id="KW-1133">Transmembrane helix</keyword>
<comment type="caution">
    <text evidence="8">The sequence shown here is derived from an EMBL/GenBank/DDBJ whole genome shotgun (WGS) entry which is preliminary data.</text>
</comment>
<feature type="transmembrane region" description="Helical" evidence="6">
    <location>
        <begin position="264"/>
        <end position="284"/>
    </location>
</feature>
<dbReference type="PANTHER" id="PTHR43124:SF3">
    <property type="entry name" value="CHLORAMPHENICOL EFFLUX PUMP RV0191"/>
    <property type="match status" value="1"/>
</dbReference>
<dbReference type="RefSeq" id="WP_166871053.1">
    <property type="nucleotide sequence ID" value="NZ_WHJH01000003.1"/>
</dbReference>
<feature type="transmembrane region" description="Helical" evidence="6">
    <location>
        <begin position="44"/>
        <end position="65"/>
    </location>
</feature>
<evidence type="ECO:0000256" key="2">
    <source>
        <dbReference type="ARBA" id="ARBA00022475"/>
    </source>
</evidence>
<feature type="transmembrane region" description="Helical" evidence="6">
    <location>
        <begin position="160"/>
        <end position="181"/>
    </location>
</feature>
<keyword evidence="9" id="KW-1185">Reference proteome</keyword>
<gene>
    <name evidence="8" type="ORF">F2P45_04920</name>
</gene>
<proteinExistence type="predicted"/>
<evidence type="ECO:0000313" key="9">
    <source>
        <dbReference type="Proteomes" id="UP000609726"/>
    </source>
</evidence>
<evidence type="ECO:0000256" key="3">
    <source>
        <dbReference type="ARBA" id="ARBA00022692"/>
    </source>
</evidence>
<dbReference type="Gene3D" id="1.20.1250.20">
    <property type="entry name" value="MFS general substrate transporter like domains"/>
    <property type="match status" value="1"/>
</dbReference>
<evidence type="ECO:0000256" key="4">
    <source>
        <dbReference type="ARBA" id="ARBA00022989"/>
    </source>
</evidence>
<feature type="transmembrane region" description="Helical" evidence="6">
    <location>
        <begin position="7"/>
        <end position="32"/>
    </location>
</feature>
<dbReference type="SUPFAM" id="SSF103473">
    <property type="entry name" value="MFS general substrate transporter"/>
    <property type="match status" value="1"/>
</dbReference>
<organism evidence="8 9">
    <name type="scientific">Massilia mucilaginosa</name>
    <dbReference type="NCBI Taxonomy" id="2609282"/>
    <lineage>
        <taxon>Bacteria</taxon>
        <taxon>Pseudomonadati</taxon>
        <taxon>Pseudomonadota</taxon>
        <taxon>Betaproteobacteria</taxon>
        <taxon>Burkholderiales</taxon>
        <taxon>Oxalobacteraceae</taxon>
        <taxon>Telluria group</taxon>
        <taxon>Massilia</taxon>
    </lineage>
</organism>
<name>A0ABX0NNQ0_9BURK</name>
<dbReference type="EMBL" id="WHJH01000003">
    <property type="protein sequence ID" value="NHZ88370.1"/>
    <property type="molecule type" value="Genomic_DNA"/>
</dbReference>
<evidence type="ECO:0000259" key="7">
    <source>
        <dbReference type="PROSITE" id="PS50850"/>
    </source>
</evidence>
<protein>
    <submittedName>
        <fullName evidence="8">MFS transporter</fullName>
    </submittedName>
</protein>
<keyword evidence="2" id="KW-1003">Cell membrane</keyword>
<dbReference type="PANTHER" id="PTHR43124">
    <property type="entry name" value="PURINE EFFLUX PUMP PBUE"/>
    <property type="match status" value="1"/>
</dbReference>
<dbReference type="InterPro" id="IPR050189">
    <property type="entry name" value="MFS_Efflux_Transporters"/>
</dbReference>
<dbReference type="InterPro" id="IPR011701">
    <property type="entry name" value="MFS"/>
</dbReference>
<feature type="transmembrane region" description="Helical" evidence="6">
    <location>
        <begin position="72"/>
        <end position="91"/>
    </location>
</feature>
<evidence type="ECO:0000313" key="8">
    <source>
        <dbReference type="EMBL" id="NHZ88370.1"/>
    </source>
</evidence>
<feature type="transmembrane region" description="Helical" evidence="6">
    <location>
        <begin position="290"/>
        <end position="315"/>
    </location>
</feature>
<feature type="transmembrane region" description="Helical" evidence="6">
    <location>
        <begin position="237"/>
        <end position="257"/>
    </location>
</feature>
<dbReference type="InterPro" id="IPR020846">
    <property type="entry name" value="MFS_dom"/>
</dbReference>
<sequence length="398" mass="41153">MKGPHPIFFLALGLFGLYCIEFGVVGILPLVIERFHVSAARAGLLVGLFALVVALGGPLLVLLASRFDRKRLLAGALLLFAVVSALCAYAPTFDTLLALRMLAALLHPVYFSLAMVAAVAMYPPREATRASARAFIGTSMGMVLGIPLTAWIAAAVGYEASFLFCAAVNLAAGAGLLVWLPRTHGGAMLSYGAQLRILRKPALWLNIGAATMVFAAMFSVYAYTAHLLKRAGMDGNTISLMLLVFGLGGLSGNALAGRLLAKRLVATVLLQPLVLAVAYAALYFSGTASVAGMAAIMLFWGAAHTSGLVVTQVWLSSAAPEAPAFAAGLYIAFINLGVTIGSVAGGVFIAHAGMRGSLLSGVLFALLAMLLAGLKVVLYGGAGARRRVIAEEESGAAA</sequence>
<dbReference type="PROSITE" id="PS50850">
    <property type="entry name" value="MFS"/>
    <property type="match status" value="1"/>
</dbReference>
<dbReference type="Pfam" id="PF07690">
    <property type="entry name" value="MFS_1"/>
    <property type="match status" value="1"/>
</dbReference>
<keyword evidence="5 6" id="KW-0472">Membrane</keyword>
<evidence type="ECO:0000256" key="1">
    <source>
        <dbReference type="ARBA" id="ARBA00004651"/>
    </source>
</evidence>
<feature type="transmembrane region" description="Helical" evidence="6">
    <location>
        <begin position="358"/>
        <end position="378"/>
    </location>
</feature>
<dbReference type="CDD" id="cd17324">
    <property type="entry name" value="MFS_NepI_like"/>
    <property type="match status" value="1"/>
</dbReference>
<evidence type="ECO:0000256" key="6">
    <source>
        <dbReference type="SAM" id="Phobius"/>
    </source>
</evidence>
<reference evidence="8 9" key="1">
    <citation type="submission" date="2019-10" db="EMBL/GenBank/DDBJ databases">
        <title>Taxonomy of Antarctic Massilia spp.: description of Massilia rubra sp. nov., Massilia aquatica sp. nov., Massilia mucilaginosa sp. nov., Massilia frigida sp. nov. isolated from streams, lakes and regoliths.</title>
        <authorList>
            <person name="Holochova P."/>
            <person name="Sedlacek I."/>
            <person name="Kralova S."/>
            <person name="Maslanova I."/>
            <person name="Busse H.-J."/>
            <person name="Stankova E."/>
            <person name="Vrbovska V."/>
            <person name="Kovarovic V."/>
            <person name="Bartak M."/>
            <person name="Svec P."/>
            <person name="Pantucek R."/>
        </authorList>
    </citation>
    <scope>NUCLEOTIDE SEQUENCE [LARGE SCALE GENOMIC DNA]</scope>
    <source>
        <strain evidence="8 9">CCM 8733</strain>
    </source>
</reference>
<dbReference type="Proteomes" id="UP000609726">
    <property type="component" value="Unassembled WGS sequence"/>
</dbReference>
<dbReference type="InterPro" id="IPR036259">
    <property type="entry name" value="MFS_trans_sf"/>
</dbReference>
<comment type="subcellular location">
    <subcellularLocation>
        <location evidence="1">Cell membrane</location>
        <topology evidence="1">Multi-pass membrane protein</topology>
    </subcellularLocation>
</comment>
<feature type="transmembrane region" description="Helical" evidence="6">
    <location>
        <begin position="134"/>
        <end position="154"/>
    </location>
</feature>
<feature type="transmembrane region" description="Helical" evidence="6">
    <location>
        <begin position="202"/>
        <end position="225"/>
    </location>
</feature>
<keyword evidence="3 6" id="KW-0812">Transmembrane</keyword>
<feature type="transmembrane region" description="Helical" evidence="6">
    <location>
        <begin position="327"/>
        <end position="352"/>
    </location>
</feature>
<feature type="transmembrane region" description="Helical" evidence="6">
    <location>
        <begin position="97"/>
        <end position="122"/>
    </location>
</feature>